<protein>
    <submittedName>
        <fullName evidence="3">Clusterin-associated protein-1</fullName>
    </submittedName>
</protein>
<organism evidence="3 4">
    <name type="scientific">Dactylococcopsis salina (strain PCC 8305)</name>
    <name type="common">Myxobactron salinum</name>
    <dbReference type="NCBI Taxonomy" id="13035"/>
    <lineage>
        <taxon>Bacteria</taxon>
        <taxon>Bacillati</taxon>
        <taxon>Cyanobacteriota</taxon>
        <taxon>Cyanophyceae</taxon>
        <taxon>Nodosilineales</taxon>
        <taxon>Cymatolegaceae</taxon>
        <taxon>Dactylococcopsis</taxon>
    </lineage>
</organism>
<evidence type="ECO:0000256" key="2">
    <source>
        <dbReference type="SAM" id="MobiDB-lite"/>
    </source>
</evidence>
<dbReference type="KEGG" id="dsl:Dacsa_0739"/>
<sequence length="170" mass="19379">MSSKNTAMTTAKPEVISINRKSSPQQLTTLETNNLKKEEIIDYLLQEIGGRKSYYQPLKKEGLKVILQLVLENPDGKEALTRLVKKQAEQADINRSLGGKVSGLNKRIDSRDRTIENLMQHLNALKQKINQASQAINKSLEELTYIEKSEIITGIKYIQTWLDKNFTYKS</sequence>
<proteinExistence type="predicted"/>
<evidence type="ECO:0000313" key="4">
    <source>
        <dbReference type="Proteomes" id="UP000010482"/>
    </source>
</evidence>
<feature type="region of interest" description="Disordered" evidence="2">
    <location>
        <begin position="1"/>
        <end position="23"/>
    </location>
</feature>
<name>K9YRD1_DACS8</name>
<gene>
    <name evidence="3" type="ORF">Dacsa_0739</name>
</gene>
<reference evidence="3" key="1">
    <citation type="submission" date="2012-04" db="EMBL/GenBank/DDBJ databases">
        <title>Finished genome of Dactylococcopsis salina PCC 8305.</title>
        <authorList>
            <consortium name="US DOE Joint Genome Institute"/>
            <person name="Gugger M."/>
            <person name="Coursin T."/>
            <person name="Rippka R."/>
            <person name="Tandeau De Marsac N."/>
            <person name="Huntemann M."/>
            <person name="Wei C.-L."/>
            <person name="Han J."/>
            <person name="Detter J.C."/>
            <person name="Han C."/>
            <person name="Tapia R."/>
            <person name="Daligault H."/>
            <person name="Chen A."/>
            <person name="Krypides N."/>
            <person name="Mavromatis K."/>
            <person name="Markowitz V."/>
            <person name="Szeto E."/>
            <person name="Ivanova N."/>
            <person name="Ovchinnikova G."/>
            <person name="Pagani I."/>
            <person name="Pati A."/>
            <person name="Goodwin L."/>
            <person name="Peters L."/>
            <person name="Pitluck S."/>
            <person name="Woyke T."/>
            <person name="Kerfeld C."/>
        </authorList>
    </citation>
    <scope>NUCLEOTIDE SEQUENCE [LARGE SCALE GENOMIC DNA]</scope>
    <source>
        <strain evidence="3">PCC 8305</strain>
    </source>
</reference>
<feature type="coiled-coil region" evidence="1">
    <location>
        <begin position="108"/>
        <end position="142"/>
    </location>
</feature>
<keyword evidence="4" id="KW-1185">Reference proteome</keyword>
<accession>K9YRD1</accession>
<dbReference type="HOGENOM" id="CLU_1568145_0_0_3"/>
<dbReference type="Proteomes" id="UP000010482">
    <property type="component" value="Chromosome"/>
</dbReference>
<keyword evidence="1" id="KW-0175">Coiled coil</keyword>
<dbReference type="STRING" id="13035.Dacsa_0739"/>
<dbReference type="AlphaFoldDB" id="K9YRD1"/>
<evidence type="ECO:0000313" key="3">
    <source>
        <dbReference type="EMBL" id="AFZ49496.1"/>
    </source>
</evidence>
<evidence type="ECO:0000256" key="1">
    <source>
        <dbReference type="SAM" id="Coils"/>
    </source>
</evidence>
<dbReference type="EMBL" id="CP003944">
    <property type="protein sequence ID" value="AFZ49496.1"/>
    <property type="molecule type" value="Genomic_DNA"/>
</dbReference>